<name>A0A552UUR7_9FLAO</name>
<organism evidence="1 2">
    <name type="scientific">Flavobacterium zepuense</name>
    <dbReference type="NCBI Taxonomy" id="2593302"/>
    <lineage>
        <taxon>Bacteria</taxon>
        <taxon>Pseudomonadati</taxon>
        <taxon>Bacteroidota</taxon>
        <taxon>Flavobacteriia</taxon>
        <taxon>Flavobacteriales</taxon>
        <taxon>Flavobacteriaceae</taxon>
        <taxon>Flavobacterium</taxon>
    </lineage>
</organism>
<dbReference type="Pfam" id="PF20289">
    <property type="entry name" value="MComp1"/>
    <property type="match status" value="1"/>
</dbReference>
<gene>
    <name evidence="1" type="ORF">FMM05_19515</name>
</gene>
<reference evidence="1 2" key="1">
    <citation type="submission" date="2019-07" db="EMBL/GenBank/DDBJ databases">
        <title>Flavobacterium sp. nov., isolated from glacier ice.</title>
        <authorList>
            <person name="Liu Q."/>
            <person name="Xin Y.-H."/>
        </authorList>
    </citation>
    <scope>NUCLEOTIDE SEQUENCE [LARGE SCALE GENOMIC DNA]</scope>
    <source>
        <strain evidence="1 2">ZT4R6</strain>
    </source>
</reference>
<sequence length="242" mass="28567">MRDLIIKTFAEQGFKTPQSKDHAYFFEKEQEDKIEYYLVDFIEGRDLKGYLESQSGQTMFALFEENRKEKGDVEKNTSLVLCIKVSKIDTDLQAIKNEILAIEENDYWFRKYTIIYTDTGIFIPNDSEPIVVQLNRLLLEEGRFKSYKSDIYKDEIYFLAIQMFIKLPFLLISQQSQINYRSIYELMKEQLTEDEMMFRENLRTFEELDNEEGWKVISAQALDSSGSDDLLRSFIIKFGANA</sequence>
<dbReference type="RefSeq" id="WP_143375105.1">
    <property type="nucleotide sequence ID" value="NZ_VJVZ01000016.1"/>
</dbReference>
<dbReference type="InterPro" id="IPR046905">
    <property type="entry name" value="ABC-3C_MC1"/>
</dbReference>
<dbReference type="OrthoDB" id="2221833at2"/>
<dbReference type="AlphaFoldDB" id="A0A552UUR7"/>
<accession>A0A552UUR7</accession>
<dbReference type="Proteomes" id="UP000320643">
    <property type="component" value="Unassembled WGS sequence"/>
</dbReference>
<protein>
    <submittedName>
        <fullName evidence="1">Uncharacterized protein</fullName>
    </submittedName>
</protein>
<evidence type="ECO:0000313" key="1">
    <source>
        <dbReference type="EMBL" id="TRW21976.1"/>
    </source>
</evidence>
<proteinExistence type="predicted"/>
<dbReference type="EMBL" id="VJVZ01000016">
    <property type="protein sequence ID" value="TRW21976.1"/>
    <property type="molecule type" value="Genomic_DNA"/>
</dbReference>
<comment type="caution">
    <text evidence="1">The sequence shown here is derived from an EMBL/GenBank/DDBJ whole genome shotgun (WGS) entry which is preliminary data.</text>
</comment>
<keyword evidence="2" id="KW-1185">Reference proteome</keyword>
<evidence type="ECO:0000313" key="2">
    <source>
        <dbReference type="Proteomes" id="UP000320643"/>
    </source>
</evidence>